<evidence type="ECO:0000313" key="7">
    <source>
        <dbReference type="EMBL" id="HGI31335.1"/>
    </source>
</evidence>
<dbReference type="InterPro" id="IPR040085">
    <property type="entry name" value="MJ0674-like"/>
</dbReference>
<name>A0A7V4DF87_9BACT</name>
<dbReference type="SFLD" id="SFLDS00029">
    <property type="entry name" value="Radical_SAM"/>
    <property type="match status" value="1"/>
</dbReference>
<dbReference type="InterPro" id="IPR016431">
    <property type="entry name" value="Pyrv-formate_lyase-activ_prd"/>
</dbReference>
<gene>
    <name evidence="7" type="ORF">ENV30_08550</name>
</gene>
<dbReference type="Gene3D" id="3.20.20.70">
    <property type="entry name" value="Aldolase class I"/>
    <property type="match status" value="1"/>
</dbReference>
<evidence type="ECO:0000256" key="3">
    <source>
        <dbReference type="ARBA" id="ARBA00023004"/>
    </source>
</evidence>
<dbReference type="InterPro" id="IPR013785">
    <property type="entry name" value="Aldolase_TIM"/>
</dbReference>
<dbReference type="PIRSF" id="PIRSF004869">
    <property type="entry name" value="PflX_prd"/>
    <property type="match status" value="1"/>
</dbReference>
<keyword evidence="3 5" id="KW-0408">Iron</keyword>
<dbReference type="PANTHER" id="PTHR43075">
    <property type="entry name" value="FORMATE LYASE ACTIVATING ENZYME, PUTATIVE (AFU_ORTHOLOGUE AFUA_2G15630)-RELATED"/>
    <property type="match status" value="1"/>
</dbReference>
<reference evidence="7" key="1">
    <citation type="journal article" date="2020" name="mSystems">
        <title>Genome- and Community-Level Interaction Insights into Carbon Utilization and Element Cycling Functions of Hydrothermarchaeota in Hydrothermal Sediment.</title>
        <authorList>
            <person name="Zhou Z."/>
            <person name="Liu Y."/>
            <person name="Xu W."/>
            <person name="Pan J."/>
            <person name="Luo Z.H."/>
            <person name="Li M."/>
        </authorList>
    </citation>
    <scope>NUCLEOTIDE SEQUENCE [LARGE SCALE GENOMIC DNA]</scope>
    <source>
        <strain evidence="7">SpSt-747</strain>
    </source>
</reference>
<keyword evidence="2 5" id="KW-0479">Metal-binding</keyword>
<proteinExistence type="predicted"/>
<comment type="caution">
    <text evidence="7">The sequence shown here is derived from an EMBL/GenBank/DDBJ whole genome shotgun (WGS) entry which is preliminary data.</text>
</comment>
<keyword evidence="4 5" id="KW-0411">Iron-sulfur</keyword>
<protein>
    <submittedName>
        <fullName evidence="7">Radical SAM protein</fullName>
    </submittedName>
</protein>
<feature type="binding site" evidence="5">
    <location>
        <position position="75"/>
    </location>
    <ligand>
        <name>[4Fe-4S] cluster</name>
        <dbReference type="ChEBI" id="CHEBI:49883"/>
        <note>4Fe-4S-S-AdoMet</note>
    </ligand>
</feature>
<feature type="binding site" evidence="5">
    <location>
        <position position="71"/>
    </location>
    <ligand>
        <name>[4Fe-4S] cluster</name>
        <dbReference type="ChEBI" id="CHEBI:49883"/>
        <note>4Fe-4S-S-AdoMet</note>
    </ligand>
</feature>
<dbReference type="CDD" id="cd01335">
    <property type="entry name" value="Radical_SAM"/>
    <property type="match status" value="1"/>
</dbReference>
<dbReference type="SUPFAM" id="SSF102114">
    <property type="entry name" value="Radical SAM enzymes"/>
    <property type="match status" value="1"/>
</dbReference>
<dbReference type="GO" id="GO:0051536">
    <property type="term" value="F:iron-sulfur cluster binding"/>
    <property type="evidence" value="ECO:0007669"/>
    <property type="project" value="UniProtKB-KW"/>
</dbReference>
<accession>A0A7V4DF87</accession>
<dbReference type="SFLD" id="SFLDG01099">
    <property type="entry name" value="Uncharacterised_Radical_SAM_Su"/>
    <property type="match status" value="1"/>
</dbReference>
<feature type="binding site" evidence="5">
    <location>
        <position position="78"/>
    </location>
    <ligand>
        <name>[4Fe-4S] cluster</name>
        <dbReference type="ChEBI" id="CHEBI:49883"/>
        <note>4Fe-4S-S-AdoMet</note>
    </ligand>
</feature>
<keyword evidence="1 5" id="KW-0949">S-adenosyl-L-methionine</keyword>
<evidence type="ECO:0000256" key="2">
    <source>
        <dbReference type="ARBA" id="ARBA00022723"/>
    </source>
</evidence>
<sequence length="290" mass="33217">MLAREILQELSERLKSCSLCPRRCGVDRTKGERGFCGGGVLPRVASFHPHFGEEEILSGYRGSGTIFFSGCNMACVYCQNYTISHFREGIEVTPLGLAAMMRSLERQGCHNINLVTPTHFVPQIFEAVDRARQEGLRIPIVYNTSGYEDPEILRLLRGFVDIYLPDMRYAKEESAIRYSQAPRYPEVCREAIREMFLQVGNVVLDAEGIARQGLIVRILIIPSLEEEAKENLRFLATEISRDVFVTLLRQYRPLYRAQDFPEIAHLVSDRTYREVLEYGRSLGLRNFILQ</sequence>
<evidence type="ECO:0000256" key="1">
    <source>
        <dbReference type="ARBA" id="ARBA00022691"/>
    </source>
</evidence>
<comment type="cofactor">
    <cofactor evidence="5">
        <name>[4Fe-4S] cluster</name>
        <dbReference type="ChEBI" id="CHEBI:49883"/>
    </cofactor>
    <text evidence="5">Binds 1 [4Fe-4S] cluster. The cluster is coordinated with 3 cysteines and an exchangeable S-adenosyl-L-methionine.</text>
</comment>
<dbReference type="Pfam" id="PF04055">
    <property type="entry name" value="Radical_SAM"/>
    <property type="match status" value="1"/>
</dbReference>
<dbReference type="AlphaFoldDB" id="A0A7V4DF87"/>
<dbReference type="PANTHER" id="PTHR43075:SF1">
    <property type="entry name" value="FORMATE LYASE ACTIVATING ENZYME, PUTATIVE (AFU_ORTHOLOGUE AFUA_2G15630)-RELATED"/>
    <property type="match status" value="1"/>
</dbReference>
<dbReference type="InterPro" id="IPR007197">
    <property type="entry name" value="rSAM"/>
</dbReference>
<dbReference type="GO" id="GO:0046872">
    <property type="term" value="F:metal ion binding"/>
    <property type="evidence" value="ECO:0007669"/>
    <property type="project" value="UniProtKB-KW"/>
</dbReference>
<dbReference type="EMBL" id="DTFV01000122">
    <property type="protein sequence ID" value="HGI31335.1"/>
    <property type="molecule type" value="Genomic_DNA"/>
</dbReference>
<feature type="domain" description="Radical SAM core" evidence="6">
    <location>
        <begin position="66"/>
        <end position="197"/>
    </location>
</feature>
<dbReference type="GO" id="GO:0003824">
    <property type="term" value="F:catalytic activity"/>
    <property type="evidence" value="ECO:0007669"/>
    <property type="project" value="InterPro"/>
</dbReference>
<evidence type="ECO:0000256" key="4">
    <source>
        <dbReference type="ARBA" id="ARBA00023014"/>
    </source>
</evidence>
<organism evidence="7">
    <name type="scientific">Candidatus Caldatribacterium californiense</name>
    <dbReference type="NCBI Taxonomy" id="1454726"/>
    <lineage>
        <taxon>Bacteria</taxon>
        <taxon>Pseudomonadati</taxon>
        <taxon>Atribacterota</taxon>
        <taxon>Atribacteria</taxon>
        <taxon>Atribacterales</taxon>
        <taxon>Candidatus Caldatribacteriaceae</taxon>
        <taxon>Candidatus Caldatribacterium</taxon>
    </lineage>
</organism>
<dbReference type="InterPro" id="IPR058240">
    <property type="entry name" value="rSAM_sf"/>
</dbReference>
<evidence type="ECO:0000256" key="5">
    <source>
        <dbReference type="PIRSR" id="PIRSR004869-50"/>
    </source>
</evidence>
<evidence type="ECO:0000259" key="6">
    <source>
        <dbReference type="Pfam" id="PF04055"/>
    </source>
</evidence>